<evidence type="ECO:0000256" key="4">
    <source>
        <dbReference type="ARBA" id="ARBA00022989"/>
    </source>
</evidence>
<evidence type="ECO:0000256" key="3">
    <source>
        <dbReference type="ARBA" id="ARBA00022692"/>
    </source>
</evidence>
<dbReference type="Pfam" id="PF09775">
    <property type="entry name" value="Keratin_assoc"/>
    <property type="match status" value="1"/>
</dbReference>
<keyword evidence="3 6" id="KW-0812">Transmembrane</keyword>
<keyword evidence="4 6" id="KW-1133">Transmembrane helix</keyword>
<evidence type="ECO:0000256" key="5">
    <source>
        <dbReference type="ARBA" id="ARBA00023136"/>
    </source>
</evidence>
<proteinExistence type="inferred from homology"/>
<keyword evidence="5 6" id="KW-0472">Membrane</keyword>
<dbReference type="AlphaFoldDB" id="A0A8J4T1K2"/>
<feature type="transmembrane region" description="Helical" evidence="6">
    <location>
        <begin position="66"/>
        <end position="89"/>
    </location>
</feature>
<organism evidence="7 8">
    <name type="scientific">Paragonimus heterotremus</name>
    <dbReference type="NCBI Taxonomy" id="100268"/>
    <lineage>
        <taxon>Eukaryota</taxon>
        <taxon>Metazoa</taxon>
        <taxon>Spiralia</taxon>
        <taxon>Lophotrochozoa</taxon>
        <taxon>Platyhelminthes</taxon>
        <taxon>Trematoda</taxon>
        <taxon>Digenea</taxon>
        <taxon>Plagiorchiida</taxon>
        <taxon>Troglotremata</taxon>
        <taxon>Troglotrematidae</taxon>
        <taxon>Paragonimus</taxon>
    </lineage>
</organism>
<comment type="similarity">
    <text evidence="2">Belongs to the KRTCAP2 family.</text>
</comment>
<accession>A0A8J4T1K2</accession>
<evidence type="ECO:0000313" key="8">
    <source>
        <dbReference type="Proteomes" id="UP000748531"/>
    </source>
</evidence>
<evidence type="ECO:0000256" key="2">
    <source>
        <dbReference type="ARBA" id="ARBA00007279"/>
    </source>
</evidence>
<dbReference type="InterPro" id="IPR018614">
    <property type="entry name" value="KRTCAP2"/>
</dbReference>
<dbReference type="GO" id="GO:0016020">
    <property type="term" value="C:membrane"/>
    <property type="evidence" value="ECO:0007669"/>
    <property type="project" value="UniProtKB-SubCell"/>
</dbReference>
<evidence type="ECO:0000313" key="7">
    <source>
        <dbReference type="EMBL" id="KAF5396328.1"/>
    </source>
</evidence>
<gene>
    <name evidence="7" type="ORF">PHET_10573</name>
</gene>
<protein>
    <submittedName>
        <fullName evidence="7">Keratinocytes-associated protein 2</fullName>
    </submittedName>
</protein>
<dbReference type="OrthoDB" id="1111004at2759"/>
<dbReference type="Proteomes" id="UP000748531">
    <property type="component" value="Unassembled WGS sequence"/>
</dbReference>
<dbReference type="EMBL" id="LUCH01008464">
    <property type="protein sequence ID" value="KAF5396328.1"/>
    <property type="molecule type" value="Genomic_DNA"/>
</dbReference>
<evidence type="ECO:0000256" key="1">
    <source>
        <dbReference type="ARBA" id="ARBA00004141"/>
    </source>
</evidence>
<name>A0A8J4T1K2_9TREM</name>
<sequence length="132" mass="14349">MSLTTGLSCIMSCLLSVITIAGMRLGKEWICSSKQLTILGGFLGSIIFVLLLTMTNNAENIFFGSGFQSCIFPEIFTCMLIACIISGLIHPVCGTTCIPFSLFALYCVHQLCQELYGTPKQPSVAPVQKKRN</sequence>
<evidence type="ECO:0000256" key="6">
    <source>
        <dbReference type="SAM" id="Phobius"/>
    </source>
</evidence>
<comment type="subcellular location">
    <subcellularLocation>
        <location evidence="1">Membrane</location>
        <topology evidence="1">Multi-pass membrane protein</topology>
    </subcellularLocation>
</comment>
<feature type="transmembrane region" description="Helical" evidence="6">
    <location>
        <begin position="36"/>
        <end position="54"/>
    </location>
</feature>
<reference evidence="7" key="1">
    <citation type="submission" date="2019-05" db="EMBL/GenBank/DDBJ databases">
        <title>Annotation for the trematode Paragonimus heterotremus.</title>
        <authorList>
            <person name="Choi Y.-J."/>
        </authorList>
    </citation>
    <scope>NUCLEOTIDE SEQUENCE</scope>
    <source>
        <strain evidence="7">LC</strain>
    </source>
</reference>
<dbReference type="PANTHER" id="PTHR32001">
    <property type="entry name" value="KERATINOCYTE-ASSOCIATED PROTEIN 2"/>
    <property type="match status" value="1"/>
</dbReference>
<keyword evidence="8" id="KW-1185">Reference proteome</keyword>
<comment type="caution">
    <text evidence="7">The sequence shown here is derived from an EMBL/GenBank/DDBJ whole genome shotgun (WGS) entry which is preliminary data.</text>
</comment>
<dbReference type="PANTHER" id="PTHR32001:SF1">
    <property type="entry name" value="KERATINOCYTE-ASSOCIATED PROTEIN 2"/>
    <property type="match status" value="1"/>
</dbReference>